<dbReference type="NCBIfam" id="TIGR02604">
    <property type="entry name" value="Piru_Ver_Nterm"/>
    <property type="match status" value="1"/>
</dbReference>
<dbReference type="PANTHER" id="PTHR33546:SF1">
    <property type="entry name" value="LARGE, MULTIFUNCTIONAL SECRETED PROTEIN"/>
    <property type="match status" value="1"/>
</dbReference>
<dbReference type="Pfam" id="PF23500">
    <property type="entry name" value="DUF7133"/>
    <property type="match status" value="1"/>
</dbReference>
<evidence type="ECO:0000256" key="4">
    <source>
        <dbReference type="PROSITE-ProRule" id="PRU00433"/>
    </source>
</evidence>
<dbReference type="GO" id="GO:0046872">
    <property type="term" value="F:metal ion binding"/>
    <property type="evidence" value="ECO:0007669"/>
    <property type="project" value="UniProtKB-KW"/>
</dbReference>
<dbReference type="KEGG" id="hhy:Halhy_5973"/>
<dbReference type="Gene3D" id="2.120.10.30">
    <property type="entry name" value="TolB, C-terminal domain"/>
    <property type="match status" value="1"/>
</dbReference>
<dbReference type="InterPro" id="IPR055557">
    <property type="entry name" value="DUF7133"/>
</dbReference>
<dbReference type="Gene3D" id="1.25.10.10">
    <property type="entry name" value="Leucine-rich Repeat Variant"/>
    <property type="match status" value="1"/>
</dbReference>
<dbReference type="AlphaFoldDB" id="F4L0C3"/>
<name>F4L0C3_HALH1</name>
<dbReference type="InterPro" id="IPR011042">
    <property type="entry name" value="6-blade_b-propeller_TolB-like"/>
</dbReference>
<reference key="2">
    <citation type="submission" date="2011-04" db="EMBL/GenBank/DDBJ databases">
        <title>Complete sequence of chromosome of Haliscomenobacter hydrossis DSM 1100.</title>
        <authorList>
            <consortium name="US DOE Joint Genome Institute (JGI-PGF)"/>
            <person name="Lucas S."/>
            <person name="Han J."/>
            <person name="Lapidus A."/>
            <person name="Bruce D."/>
            <person name="Goodwin L."/>
            <person name="Pitluck S."/>
            <person name="Peters L."/>
            <person name="Kyrpides N."/>
            <person name="Mavromatis K."/>
            <person name="Ivanova N."/>
            <person name="Ovchinnikova G."/>
            <person name="Pagani I."/>
            <person name="Daligault H."/>
            <person name="Detter J.C."/>
            <person name="Han C."/>
            <person name="Land M."/>
            <person name="Hauser L."/>
            <person name="Markowitz V."/>
            <person name="Cheng J.-F."/>
            <person name="Hugenholtz P."/>
            <person name="Woyke T."/>
            <person name="Wu D."/>
            <person name="Verbarg S."/>
            <person name="Frueling A."/>
            <person name="Brambilla E."/>
            <person name="Klenk H.-P."/>
            <person name="Eisen J.A."/>
        </authorList>
    </citation>
    <scope>NUCLEOTIDE SEQUENCE</scope>
    <source>
        <strain>DSM 1100</strain>
    </source>
</reference>
<evidence type="ECO:0000256" key="3">
    <source>
        <dbReference type="ARBA" id="ARBA00023004"/>
    </source>
</evidence>
<accession>F4L0C3</accession>
<dbReference type="SUPFAM" id="SSF48371">
    <property type="entry name" value="ARM repeat"/>
    <property type="match status" value="1"/>
</dbReference>
<evidence type="ECO:0000313" key="6">
    <source>
        <dbReference type="EMBL" id="AEE53796.1"/>
    </source>
</evidence>
<dbReference type="eggNOG" id="COG1413">
    <property type="taxonomic scope" value="Bacteria"/>
</dbReference>
<dbReference type="SUPFAM" id="SSF63829">
    <property type="entry name" value="Calcium-dependent phosphotriesterase"/>
    <property type="match status" value="1"/>
</dbReference>
<dbReference type="InterPro" id="IPR016024">
    <property type="entry name" value="ARM-type_fold"/>
</dbReference>
<dbReference type="STRING" id="760192.Halhy_5973"/>
<dbReference type="InterPro" id="IPR013428">
    <property type="entry name" value="Membrane-bound_put_N"/>
</dbReference>
<dbReference type="EMBL" id="CP002691">
    <property type="protein sequence ID" value="AEE53796.1"/>
    <property type="molecule type" value="Genomic_DNA"/>
</dbReference>
<dbReference type="HOGENOM" id="CLU_004500_1_0_10"/>
<dbReference type="InterPro" id="IPR009056">
    <property type="entry name" value="Cyt_c-like_dom"/>
</dbReference>
<feature type="domain" description="Cytochrome c" evidence="5">
    <location>
        <begin position="864"/>
        <end position="997"/>
    </location>
</feature>
<keyword evidence="2 4" id="KW-0479">Metal-binding</keyword>
<protein>
    <submittedName>
        <fullName evidence="6">Membrane-bound dehydrogenase domain protein</fullName>
    </submittedName>
</protein>
<evidence type="ECO:0000313" key="7">
    <source>
        <dbReference type="Proteomes" id="UP000008461"/>
    </source>
</evidence>
<dbReference type="Pfam" id="PF00034">
    <property type="entry name" value="Cytochrom_C"/>
    <property type="match status" value="1"/>
</dbReference>
<keyword evidence="7" id="KW-1185">Reference proteome</keyword>
<dbReference type="PANTHER" id="PTHR33546">
    <property type="entry name" value="LARGE, MULTIFUNCTIONAL SECRETED PROTEIN-RELATED"/>
    <property type="match status" value="1"/>
</dbReference>
<dbReference type="Gene3D" id="1.10.760.10">
    <property type="entry name" value="Cytochrome c-like domain"/>
    <property type="match status" value="1"/>
</dbReference>
<dbReference type="Proteomes" id="UP000008461">
    <property type="component" value="Chromosome"/>
</dbReference>
<organism evidence="6 7">
    <name type="scientific">Haliscomenobacter hydrossis (strain ATCC 27775 / DSM 1100 / LMG 10767 / O)</name>
    <dbReference type="NCBI Taxonomy" id="760192"/>
    <lineage>
        <taxon>Bacteria</taxon>
        <taxon>Pseudomonadati</taxon>
        <taxon>Bacteroidota</taxon>
        <taxon>Saprospiria</taxon>
        <taxon>Saprospirales</taxon>
        <taxon>Haliscomenobacteraceae</taxon>
        <taxon>Haliscomenobacter</taxon>
    </lineage>
</organism>
<evidence type="ECO:0000256" key="2">
    <source>
        <dbReference type="ARBA" id="ARBA00022723"/>
    </source>
</evidence>
<dbReference type="eggNOG" id="COG2010">
    <property type="taxonomic scope" value="Bacteria"/>
</dbReference>
<dbReference type="InterPro" id="IPR013427">
    <property type="entry name" value="Haem-bd_dom_put"/>
</dbReference>
<dbReference type="PROSITE" id="PS51007">
    <property type="entry name" value="CYTC"/>
    <property type="match status" value="1"/>
</dbReference>
<evidence type="ECO:0000256" key="1">
    <source>
        <dbReference type="ARBA" id="ARBA00022617"/>
    </source>
</evidence>
<dbReference type="RefSeq" id="WP_013768324.1">
    <property type="nucleotide sequence ID" value="NC_015510.1"/>
</dbReference>
<keyword evidence="3 4" id="KW-0408">Iron</keyword>
<evidence type="ECO:0000259" key="5">
    <source>
        <dbReference type="PROSITE" id="PS51007"/>
    </source>
</evidence>
<dbReference type="GO" id="GO:0020037">
    <property type="term" value="F:heme binding"/>
    <property type="evidence" value="ECO:0007669"/>
    <property type="project" value="InterPro"/>
</dbReference>
<gene>
    <name evidence="6" type="ordered locus">Halhy_5973</name>
</gene>
<proteinExistence type="predicted"/>
<dbReference type="OrthoDB" id="9808161at2"/>
<dbReference type="eggNOG" id="COG2133">
    <property type="taxonomic scope" value="Bacteria"/>
</dbReference>
<dbReference type="SUPFAM" id="SSF46626">
    <property type="entry name" value="Cytochrome c"/>
    <property type="match status" value="1"/>
</dbReference>
<dbReference type="InterPro" id="IPR036909">
    <property type="entry name" value="Cyt_c-like_dom_sf"/>
</dbReference>
<keyword evidence="1 4" id="KW-0349">Heme</keyword>
<dbReference type="InterPro" id="IPR011989">
    <property type="entry name" value="ARM-like"/>
</dbReference>
<dbReference type="NCBIfam" id="TIGR02603">
    <property type="entry name" value="CxxCH_TIGR02603"/>
    <property type="match status" value="1"/>
</dbReference>
<dbReference type="GO" id="GO:0009055">
    <property type="term" value="F:electron transfer activity"/>
    <property type="evidence" value="ECO:0007669"/>
    <property type="project" value="InterPro"/>
</dbReference>
<sequence length="997" mass="110107">MRPFLLLVLLGLCFSCQNKTPSTPPRISADLQAALAAFEIADGFNIELVAAEPLLADPVAMEIDEDGRMYVAEMSGYPLDLHKKGRIKLLKDTNGDGYPDKAIVFADSLLLPTGLMRWRDGLLVTDPPNVYYLADTDGDDRADVRKIMLTGFALSNPQHNLNNPMFGLDNWIYLAHQWAFTPTVCKEFSDEGSEIRFPDRPKAARLGKNADDRNVRFKPDTYEMEALAAETQFGQTFDAWGRHFLTENADHIYQEVLGARYLKNNPQLLVPAADESIADHGTNCEVFPITEKPDHQLLTDVGVITSACGITYYLGGAFPAAFNQNTTFVAEPSHNLVHVDRISTKGAAFTASRIFEKKEFLASKDAWFRPVNFYIGPEGALYVVDYYRQIIEHPEWMSDEVNKSGMLYNGSDKGRIYRITPKGGLPMQWMKQLQLSKKSDLELVELLANENIWYRRTAQRLLFQRKTKATAALHKLAFRSHSAEARVHALWLLEGLGQSRVEDLVANLQHPEAGLRENALKISENHPEWSTELTEGILARQKDPSPRVRFQMLNTLGVLKGIPGSNAAKINVLERDVEDHWVQLALIAASAGEEPQLLQLADRKFGKDLSEKQARFFSYLAATIANGQDEQAIASLLVGHSAQVQTAIFQGLSQLWAYQGVPPAIGIPQQRRLLQYIDAKTPAALRSAALSMLQVCGIPAQERAAVATLAKATLNNPSADVAFRADAIALQALINPDAQRAALMGLLIDKGPMPLREAALNGLDQCSGLEASQFITQNWSKLDSSLQDQSIDVLMANAERCHQLITAVDNKTIQRDAIGWRRMVGLMNNDDVGVRVHARKVLAANGLAREAVYSSYLAALNQRGNYGKGKAVYERACQICHVMNGQGVAFGPDLGSVRNRQSAAILKEIIIPNHSIADKYEMWQLDMKGGKIAQGIISAKTSTTLSLKMLNGQNVTYARNEILKMTQAPSSAMPEGLEAGITVSEMADLLAYIKGIK</sequence>
<reference evidence="6 7" key="1">
    <citation type="journal article" date="2011" name="Stand. Genomic Sci.">
        <title>Complete genome sequence of Haliscomenobacter hydrossis type strain (O).</title>
        <authorList>
            <consortium name="US DOE Joint Genome Institute (JGI-PGF)"/>
            <person name="Daligault H."/>
            <person name="Lapidus A."/>
            <person name="Zeytun A."/>
            <person name="Nolan M."/>
            <person name="Lucas S."/>
            <person name="Del Rio T.G."/>
            <person name="Tice H."/>
            <person name="Cheng J.F."/>
            <person name="Tapia R."/>
            <person name="Han C."/>
            <person name="Goodwin L."/>
            <person name="Pitluck S."/>
            <person name="Liolios K."/>
            <person name="Pagani I."/>
            <person name="Ivanova N."/>
            <person name="Huntemann M."/>
            <person name="Mavromatis K."/>
            <person name="Mikhailova N."/>
            <person name="Pati A."/>
            <person name="Chen A."/>
            <person name="Palaniappan K."/>
            <person name="Land M."/>
            <person name="Hauser L."/>
            <person name="Brambilla E.M."/>
            <person name="Rohde M."/>
            <person name="Verbarg S."/>
            <person name="Goker M."/>
            <person name="Bristow J."/>
            <person name="Eisen J.A."/>
            <person name="Markowitz V."/>
            <person name="Hugenholtz P."/>
            <person name="Kyrpides N.C."/>
            <person name="Klenk H.P."/>
            <person name="Woyke T."/>
        </authorList>
    </citation>
    <scope>NUCLEOTIDE SEQUENCE [LARGE SCALE GENOMIC DNA]</scope>
    <source>
        <strain evidence="7">ATCC 27775 / DSM 1100 / LMG 10767 / O</strain>
    </source>
</reference>